<protein>
    <submittedName>
        <fullName evidence="3">Serine hydrolase</fullName>
    </submittedName>
</protein>
<gene>
    <name evidence="3" type="ORF">JEM65_10075</name>
</gene>
<feature type="domain" description="Beta-lactamase-related" evidence="2">
    <location>
        <begin position="99"/>
        <end position="384"/>
    </location>
</feature>
<dbReference type="Gene3D" id="3.40.710.10">
    <property type="entry name" value="DD-peptidase/beta-lactamase superfamily"/>
    <property type="match status" value="1"/>
</dbReference>
<evidence type="ECO:0000259" key="2">
    <source>
        <dbReference type="Pfam" id="PF00144"/>
    </source>
</evidence>
<organism evidence="3 4">
    <name type="scientific">Gelidibacter salicanalis</name>
    <dbReference type="NCBI Taxonomy" id="291193"/>
    <lineage>
        <taxon>Bacteria</taxon>
        <taxon>Pseudomonadati</taxon>
        <taxon>Bacteroidota</taxon>
        <taxon>Flavobacteriia</taxon>
        <taxon>Flavobacteriales</taxon>
        <taxon>Flavobacteriaceae</taxon>
        <taxon>Gelidibacter</taxon>
    </lineage>
</organism>
<dbReference type="EMBL" id="JAEHJZ010000022">
    <property type="protein sequence ID" value="MBJ7880991.1"/>
    <property type="molecule type" value="Genomic_DNA"/>
</dbReference>
<feature type="signal peptide" evidence="1">
    <location>
        <begin position="1"/>
        <end position="22"/>
    </location>
</feature>
<dbReference type="SUPFAM" id="SSF56601">
    <property type="entry name" value="beta-lactamase/transpeptidase-like"/>
    <property type="match status" value="1"/>
</dbReference>
<feature type="chain" id="PRO_5037818657" evidence="1">
    <location>
        <begin position="23"/>
        <end position="405"/>
    </location>
</feature>
<keyword evidence="1" id="KW-0732">Signal</keyword>
<dbReference type="PANTHER" id="PTHR43283">
    <property type="entry name" value="BETA-LACTAMASE-RELATED"/>
    <property type="match status" value="1"/>
</dbReference>
<evidence type="ECO:0000313" key="3">
    <source>
        <dbReference type="EMBL" id="MBJ7880991.1"/>
    </source>
</evidence>
<evidence type="ECO:0000313" key="4">
    <source>
        <dbReference type="Proteomes" id="UP000662373"/>
    </source>
</evidence>
<dbReference type="InterPro" id="IPR012338">
    <property type="entry name" value="Beta-lactam/transpept-like"/>
</dbReference>
<accession>A0A934KTC0</accession>
<dbReference type="InterPro" id="IPR050789">
    <property type="entry name" value="Diverse_Enzym_Activities"/>
</dbReference>
<reference evidence="3 4" key="1">
    <citation type="submission" date="2020-09" db="EMBL/GenBank/DDBJ databases">
        <title>Draft genome of Gelidibacter salicanalis PAMC21136.</title>
        <authorList>
            <person name="Park H."/>
        </authorList>
    </citation>
    <scope>NUCLEOTIDE SEQUENCE [LARGE SCALE GENOMIC DNA]</scope>
    <source>
        <strain evidence="3 4">PAMC21136</strain>
    </source>
</reference>
<dbReference type="Proteomes" id="UP000662373">
    <property type="component" value="Unassembled WGS sequence"/>
</dbReference>
<name>A0A934KTC0_9FLAO</name>
<comment type="caution">
    <text evidence="3">The sequence shown here is derived from an EMBL/GenBank/DDBJ whole genome shotgun (WGS) entry which is preliminary data.</text>
</comment>
<dbReference type="Pfam" id="PF00144">
    <property type="entry name" value="Beta-lactamase"/>
    <property type="match status" value="1"/>
</dbReference>
<sequence length="405" mass="45526">MITKKSFFLLLLLTLASLSLSAQDGQTLEVKSAYNELADIPGETMGQKLESLLFWSQDEKERRFPIMHAIFSSIPIPSTAHSTPLKAYKNITPKWEDDTTLDAYMNDHRVQGVIVIKDNQIRLEKYADDSNQETLWTSFSVAKSVSSMLVGIALKEGAIESLEDPLKKYINEFKGYDYGEVTVRQLLTMTSGIEWNEDYEDPNSDVGQMYKANCQGTESHILTYMKPLKFAHKRGTHWNYSTGETDLVGILVQKATGISLAEYLSEKIWKPFGMESDAYWLADECSHLNLGGSGLSASLRDFARLGLLMLDAGEIGDKNILSEEWLEDATSLLNQTNDQGDGYGYLWWRFKDGSYGALGIFGQMIYINPPKNLVIAQMAAWPKAGSKELTQERQAFIDAVQRVID</sequence>
<dbReference type="AlphaFoldDB" id="A0A934KTC0"/>
<dbReference type="PANTHER" id="PTHR43283:SF14">
    <property type="entry name" value="BLL8153 PROTEIN"/>
    <property type="match status" value="1"/>
</dbReference>
<keyword evidence="3" id="KW-0378">Hydrolase</keyword>
<proteinExistence type="predicted"/>
<keyword evidence="4" id="KW-1185">Reference proteome</keyword>
<dbReference type="InterPro" id="IPR001466">
    <property type="entry name" value="Beta-lactam-related"/>
</dbReference>
<dbReference type="RefSeq" id="WP_199599059.1">
    <property type="nucleotide sequence ID" value="NZ_JAEHJZ010000022.1"/>
</dbReference>
<evidence type="ECO:0000256" key="1">
    <source>
        <dbReference type="SAM" id="SignalP"/>
    </source>
</evidence>
<dbReference type="GO" id="GO:0016787">
    <property type="term" value="F:hydrolase activity"/>
    <property type="evidence" value="ECO:0007669"/>
    <property type="project" value="UniProtKB-KW"/>
</dbReference>